<keyword evidence="1" id="KW-0479">Metal-binding</keyword>
<dbReference type="AlphaFoldDB" id="A0A6B0TQF9"/>
<organism evidence="3 4">
    <name type="scientific">Oceanomicrobium pacificus</name>
    <dbReference type="NCBI Taxonomy" id="2692916"/>
    <lineage>
        <taxon>Bacteria</taxon>
        <taxon>Pseudomonadati</taxon>
        <taxon>Pseudomonadota</taxon>
        <taxon>Alphaproteobacteria</taxon>
        <taxon>Rhodobacterales</taxon>
        <taxon>Paracoccaceae</taxon>
        <taxon>Oceanomicrobium</taxon>
    </lineage>
</organism>
<dbReference type="PANTHER" id="PTHR35848:SF6">
    <property type="entry name" value="CUPIN TYPE-2 DOMAIN-CONTAINING PROTEIN"/>
    <property type="match status" value="1"/>
</dbReference>
<accession>A0A6B0TQF9</accession>
<protein>
    <submittedName>
        <fullName evidence="3">Cupin domain-containing protein</fullName>
    </submittedName>
</protein>
<dbReference type="SUPFAM" id="SSF51182">
    <property type="entry name" value="RmlC-like cupins"/>
    <property type="match status" value="1"/>
</dbReference>
<evidence type="ECO:0000313" key="3">
    <source>
        <dbReference type="EMBL" id="MXU64919.1"/>
    </source>
</evidence>
<proteinExistence type="predicted"/>
<gene>
    <name evidence="3" type="ORF">GSH16_05640</name>
</gene>
<dbReference type="Gene3D" id="2.60.120.10">
    <property type="entry name" value="Jelly Rolls"/>
    <property type="match status" value="1"/>
</dbReference>
<dbReference type="InterPro" id="IPR013096">
    <property type="entry name" value="Cupin_2"/>
</dbReference>
<dbReference type="InterPro" id="IPR051610">
    <property type="entry name" value="GPI/OXD"/>
</dbReference>
<sequence>MASPVINLDDVPTRDTSHGDRFAATLGRIGPLIGAQKLGCMLHRVSPGKAAFPRHAHHANEEMMIVLEGAGTYRLGDREHPVRAGDIVSAPASDGSGAHQMVNTSDADLVYLCVSTRLDPEVVEYPDSGKFAVASMVPEDTGLLGARIAYIGRVENSLDYFDGEE</sequence>
<dbReference type="GO" id="GO:0046872">
    <property type="term" value="F:metal ion binding"/>
    <property type="evidence" value="ECO:0007669"/>
    <property type="project" value="UniProtKB-KW"/>
</dbReference>
<dbReference type="RefSeq" id="WP_160852728.1">
    <property type="nucleotide sequence ID" value="NZ_WUWG01000001.1"/>
</dbReference>
<comment type="caution">
    <text evidence="3">The sequence shown here is derived from an EMBL/GenBank/DDBJ whole genome shotgun (WGS) entry which is preliminary data.</text>
</comment>
<feature type="domain" description="Cupin type-2" evidence="2">
    <location>
        <begin position="42"/>
        <end position="114"/>
    </location>
</feature>
<evidence type="ECO:0000313" key="4">
    <source>
        <dbReference type="Proteomes" id="UP000436016"/>
    </source>
</evidence>
<dbReference type="PANTHER" id="PTHR35848">
    <property type="entry name" value="OXALATE-BINDING PROTEIN"/>
    <property type="match status" value="1"/>
</dbReference>
<evidence type="ECO:0000259" key="2">
    <source>
        <dbReference type="Pfam" id="PF07883"/>
    </source>
</evidence>
<reference evidence="3 4" key="1">
    <citation type="submission" date="2019-12" db="EMBL/GenBank/DDBJ databases">
        <title>Strain KN286 was isolated from seawater, which was collected from Caroline Seamount in the tropical western Pacific.</title>
        <authorList>
            <person name="Wang Q."/>
        </authorList>
    </citation>
    <scope>NUCLEOTIDE SEQUENCE [LARGE SCALE GENOMIC DNA]</scope>
    <source>
        <strain evidence="3 4">KN286</strain>
    </source>
</reference>
<dbReference type="Proteomes" id="UP000436016">
    <property type="component" value="Unassembled WGS sequence"/>
</dbReference>
<name>A0A6B0TQF9_9RHOB</name>
<evidence type="ECO:0000256" key="1">
    <source>
        <dbReference type="ARBA" id="ARBA00022723"/>
    </source>
</evidence>
<dbReference type="Pfam" id="PF07883">
    <property type="entry name" value="Cupin_2"/>
    <property type="match status" value="1"/>
</dbReference>
<dbReference type="InterPro" id="IPR011051">
    <property type="entry name" value="RmlC_Cupin_sf"/>
</dbReference>
<keyword evidence="4" id="KW-1185">Reference proteome</keyword>
<dbReference type="CDD" id="cd02224">
    <property type="entry name" value="cupin_SPO2919-like"/>
    <property type="match status" value="1"/>
</dbReference>
<dbReference type="EMBL" id="WUWG01000001">
    <property type="protein sequence ID" value="MXU64919.1"/>
    <property type="molecule type" value="Genomic_DNA"/>
</dbReference>
<dbReference type="InterPro" id="IPR014710">
    <property type="entry name" value="RmlC-like_jellyroll"/>
</dbReference>